<dbReference type="Proteomes" id="UP000033618">
    <property type="component" value="Unassembled WGS sequence"/>
</dbReference>
<dbReference type="SUPFAM" id="SSF55729">
    <property type="entry name" value="Acyl-CoA N-acyltransferases (Nat)"/>
    <property type="match status" value="1"/>
</dbReference>
<keyword evidence="2" id="KW-1185">Reference proteome</keyword>
<dbReference type="AlphaFoldDB" id="A0A0F5K387"/>
<dbReference type="OrthoDB" id="333393at2"/>
<accession>A0A0F5K387</accession>
<organism evidence="1 2">
    <name type="scientific">Robbsia andropogonis</name>
    <dbReference type="NCBI Taxonomy" id="28092"/>
    <lineage>
        <taxon>Bacteria</taxon>
        <taxon>Pseudomonadati</taxon>
        <taxon>Pseudomonadota</taxon>
        <taxon>Betaproteobacteria</taxon>
        <taxon>Burkholderiales</taxon>
        <taxon>Burkholderiaceae</taxon>
        <taxon>Robbsia</taxon>
    </lineage>
</organism>
<dbReference type="RefSeq" id="WP_046152395.1">
    <property type="nucleotide sequence ID" value="NZ_CADFGU010000008.1"/>
</dbReference>
<dbReference type="EMBL" id="LAQU01000004">
    <property type="protein sequence ID" value="KKB64415.1"/>
    <property type="molecule type" value="Genomic_DNA"/>
</dbReference>
<protein>
    <recommendedName>
        <fullName evidence="3">GNAT family N-acetyltransferase</fullName>
    </recommendedName>
</protein>
<evidence type="ECO:0000313" key="1">
    <source>
        <dbReference type="EMBL" id="KKB64415.1"/>
    </source>
</evidence>
<gene>
    <name evidence="1" type="ORF">WM40_05720</name>
</gene>
<evidence type="ECO:0000313" key="2">
    <source>
        <dbReference type="Proteomes" id="UP000033618"/>
    </source>
</evidence>
<dbReference type="InterPro" id="IPR016181">
    <property type="entry name" value="Acyl_CoA_acyltransferase"/>
</dbReference>
<name>A0A0F5K387_9BURK</name>
<comment type="caution">
    <text evidence="1">The sequence shown here is derived from an EMBL/GenBank/DDBJ whole genome shotgun (WGS) entry which is preliminary data.</text>
</comment>
<dbReference type="PATRIC" id="fig|28092.6.peg.1363"/>
<sequence length="242" mass="27689">MDLHANVVTRAALCSDDVERMYALYAASYNDTHRARFLDDLGDKTHCIVLRDQDETIQGFSTLKLYETYWRKTSIRVMFSGDTIVDPAHWGTQQLAFAWIRFAGEVQRAAPSVPLYWFLICKGHRTFRYLGAFARHYLPRPGRLAEEYDSTDEAMQELLDHLANERYGRAYHPATGILAFDVPQGRLTPSLAHVSDAHRRINSVAYFLQRNPGYARGDELVCICELSAANLRPLARRLFDSV</sequence>
<proteinExistence type="predicted"/>
<dbReference type="STRING" id="28092.WM40_05720"/>
<reference evidence="1 2" key="1">
    <citation type="submission" date="2015-03" db="EMBL/GenBank/DDBJ databases">
        <title>Draft Genome Sequence of Burkholderia andropogonis type strain ICMP2807, isolated from Sorghum bicolor.</title>
        <authorList>
            <person name="Lopes-Santos L."/>
            <person name="Castro D.B."/>
            <person name="Ottoboni L.M."/>
            <person name="Park D."/>
            <person name="Weirc B.S."/>
            <person name="Destefano S.A."/>
        </authorList>
    </citation>
    <scope>NUCLEOTIDE SEQUENCE [LARGE SCALE GENOMIC DNA]</scope>
    <source>
        <strain evidence="1 2">ICMP2807</strain>
    </source>
</reference>
<evidence type="ECO:0008006" key="3">
    <source>
        <dbReference type="Google" id="ProtNLM"/>
    </source>
</evidence>